<feature type="transmembrane region" description="Helical" evidence="6">
    <location>
        <begin position="227"/>
        <end position="247"/>
    </location>
</feature>
<dbReference type="AlphaFoldDB" id="A0A921JPJ3"/>
<dbReference type="PANTHER" id="PTHR43723">
    <property type="entry name" value="COBALT TRANSPORT PROTEIN CBIQ"/>
    <property type="match status" value="1"/>
</dbReference>
<comment type="caution">
    <text evidence="7">The sequence shown here is derived from an EMBL/GenBank/DDBJ whole genome shotgun (WGS) entry which is preliminary data.</text>
</comment>
<accession>A0A921JPJ3</accession>
<dbReference type="Pfam" id="PF02361">
    <property type="entry name" value="CbiQ"/>
    <property type="match status" value="1"/>
</dbReference>
<keyword evidence="5 6" id="KW-0472">Membrane</keyword>
<dbReference type="GO" id="GO:0006824">
    <property type="term" value="P:cobalt ion transport"/>
    <property type="evidence" value="ECO:0007669"/>
    <property type="project" value="InterPro"/>
</dbReference>
<reference evidence="7" key="2">
    <citation type="submission" date="2021-09" db="EMBL/GenBank/DDBJ databases">
        <authorList>
            <person name="Gilroy R."/>
        </authorList>
    </citation>
    <scope>NUCLEOTIDE SEQUENCE</scope>
    <source>
        <strain evidence="7">ChiGjej3B3-7470</strain>
    </source>
</reference>
<feature type="transmembrane region" description="Helical" evidence="6">
    <location>
        <begin position="25"/>
        <end position="52"/>
    </location>
</feature>
<dbReference type="EMBL" id="DYZF01000033">
    <property type="protein sequence ID" value="HJE50614.1"/>
    <property type="molecule type" value="Genomic_DNA"/>
</dbReference>
<evidence type="ECO:0000256" key="4">
    <source>
        <dbReference type="ARBA" id="ARBA00022989"/>
    </source>
</evidence>
<dbReference type="NCBIfam" id="TIGR02454">
    <property type="entry name" value="ECF_T_CbiQ"/>
    <property type="match status" value="1"/>
</dbReference>
<evidence type="ECO:0000256" key="1">
    <source>
        <dbReference type="ARBA" id="ARBA00004651"/>
    </source>
</evidence>
<reference evidence="7" key="1">
    <citation type="journal article" date="2021" name="PeerJ">
        <title>Extensive microbial diversity within the chicken gut microbiome revealed by metagenomics and culture.</title>
        <authorList>
            <person name="Gilroy R."/>
            <person name="Ravi A."/>
            <person name="Getino M."/>
            <person name="Pursley I."/>
            <person name="Horton D.L."/>
            <person name="Alikhan N.F."/>
            <person name="Baker D."/>
            <person name="Gharbi K."/>
            <person name="Hall N."/>
            <person name="Watson M."/>
            <person name="Adriaenssens E.M."/>
            <person name="Foster-Nyarko E."/>
            <person name="Jarju S."/>
            <person name="Secka A."/>
            <person name="Antonio M."/>
            <person name="Oren A."/>
            <person name="Chaudhuri R.R."/>
            <person name="La Ragione R."/>
            <person name="Hildebrand F."/>
            <person name="Pallen M.J."/>
        </authorList>
    </citation>
    <scope>NUCLEOTIDE SEQUENCE</scope>
    <source>
        <strain evidence="7">ChiGjej3B3-7470</strain>
    </source>
</reference>
<dbReference type="Proteomes" id="UP000712713">
    <property type="component" value="Unassembled WGS sequence"/>
</dbReference>
<evidence type="ECO:0000256" key="3">
    <source>
        <dbReference type="ARBA" id="ARBA00022692"/>
    </source>
</evidence>
<comment type="subcellular location">
    <subcellularLocation>
        <location evidence="1">Cell membrane</location>
        <topology evidence="1">Multi-pass membrane protein</topology>
    </subcellularLocation>
</comment>
<organism evidence="7 8">
    <name type="scientific">Tessaracoccus flavescens</name>
    <dbReference type="NCBI Taxonomy" id="399497"/>
    <lineage>
        <taxon>Bacteria</taxon>
        <taxon>Bacillati</taxon>
        <taxon>Actinomycetota</taxon>
        <taxon>Actinomycetes</taxon>
        <taxon>Propionibacteriales</taxon>
        <taxon>Propionibacteriaceae</taxon>
        <taxon>Tessaracoccus</taxon>
    </lineage>
</organism>
<feature type="transmembrane region" description="Helical" evidence="6">
    <location>
        <begin position="64"/>
        <end position="85"/>
    </location>
</feature>
<evidence type="ECO:0000256" key="5">
    <source>
        <dbReference type="ARBA" id="ARBA00023136"/>
    </source>
</evidence>
<evidence type="ECO:0000256" key="6">
    <source>
        <dbReference type="SAM" id="Phobius"/>
    </source>
</evidence>
<evidence type="ECO:0000256" key="2">
    <source>
        <dbReference type="ARBA" id="ARBA00022475"/>
    </source>
</evidence>
<evidence type="ECO:0000313" key="8">
    <source>
        <dbReference type="Proteomes" id="UP000712713"/>
    </source>
</evidence>
<dbReference type="InterPro" id="IPR052770">
    <property type="entry name" value="Cobalt_transport_CbiQ"/>
</dbReference>
<gene>
    <name evidence="7" type="primary">cbiQ</name>
    <name evidence="7" type="ORF">K8V15_01300</name>
</gene>
<sequence>MAQVVAVDDAAWTSPWREHAVGAKVFLSFSLILTALLSPAWPGCVLVAAAALGLILGSARIRPGLAALVVLPPIAFIAVGVLPIAVRVGGSPWLAVAPDGGAHAISVAAHGIAGSLALLLLPLTTPMIDLVGWLRRWRIPAAIGEIAELMYRLVFVFVSTAVAIQAAQAARLGGAASFRRRLHLAADAIGTVMVRTWNHSTCLQRGLELRGYEDRLPTLTRTATWRAWWLPACAVLVGLITVANVAVA</sequence>
<name>A0A921JPJ3_9ACTN</name>
<proteinExistence type="predicted"/>
<keyword evidence="3 6" id="KW-0812">Transmembrane</keyword>
<evidence type="ECO:0000313" key="7">
    <source>
        <dbReference type="EMBL" id="HJE50614.1"/>
    </source>
</evidence>
<dbReference type="InterPro" id="IPR012809">
    <property type="entry name" value="ECF_CbiQ"/>
</dbReference>
<dbReference type="GO" id="GO:0043190">
    <property type="term" value="C:ATP-binding cassette (ABC) transporter complex"/>
    <property type="evidence" value="ECO:0007669"/>
    <property type="project" value="InterPro"/>
</dbReference>
<dbReference type="InterPro" id="IPR003339">
    <property type="entry name" value="ABC/ECF_trnsptr_transmembrane"/>
</dbReference>
<feature type="transmembrane region" description="Helical" evidence="6">
    <location>
        <begin position="105"/>
        <end position="128"/>
    </location>
</feature>
<keyword evidence="4 6" id="KW-1133">Transmembrane helix</keyword>
<dbReference type="CDD" id="cd16914">
    <property type="entry name" value="EcfT"/>
    <property type="match status" value="1"/>
</dbReference>
<protein>
    <submittedName>
        <fullName evidence="7">Cobalt ECF transporter T component CbiQ</fullName>
    </submittedName>
</protein>
<dbReference type="PANTHER" id="PTHR43723:SF1">
    <property type="entry name" value="COBALT TRANSPORT PROTEIN CBIQ"/>
    <property type="match status" value="1"/>
</dbReference>
<keyword evidence="2" id="KW-1003">Cell membrane</keyword>